<accession>A0A0A9BDV9</accession>
<dbReference type="EMBL" id="GBRH01236379">
    <property type="protein sequence ID" value="JAD61516.1"/>
    <property type="molecule type" value="Transcribed_RNA"/>
</dbReference>
<dbReference type="AlphaFoldDB" id="A0A0A9BDV9"/>
<reference evidence="2" key="1">
    <citation type="submission" date="2014-09" db="EMBL/GenBank/DDBJ databases">
        <authorList>
            <person name="Magalhaes I.L.F."/>
            <person name="Oliveira U."/>
            <person name="Santos F.R."/>
            <person name="Vidigal T.H.D.A."/>
            <person name="Brescovit A.D."/>
            <person name="Santos A.J."/>
        </authorList>
    </citation>
    <scope>NUCLEOTIDE SEQUENCE</scope>
    <source>
        <tissue evidence="2">Shoot tissue taken approximately 20 cm above the soil surface</tissue>
    </source>
</reference>
<name>A0A0A9BDV9_ARUDO</name>
<feature type="region of interest" description="Disordered" evidence="1">
    <location>
        <begin position="1"/>
        <end position="23"/>
    </location>
</feature>
<protein>
    <submittedName>
        <fullName evidence="2">Uncharacterized protein</fullName>
    </submittedName>
</protein>
<evidence type="ECO:0000256" key="1">
    <source>
        <dbReference type="SAM" id="MobiDB-lite"/>
    </source>
</evidence>
<reference evidence="2" key="2">
    <citation type="journal article" date="2015" name="Data Brief">
        <title>Shoot transcriptome of the giant reed, Arundo donax.</title>
        <authorList>
            <person name="Barrero R.A."/>
            <person name="Guerrero F.D."/>
            <person name="Moolhuijzen P."/>
            <person name="Goolsby J.A."/>
            <person name="Tidwell J."/>
            <person name="Bellgard S.E."/>
            <person name="Bellgard M.I."/>
        </authorList>
    </citation>
    <scope>NUCLEOTIDE SEQUENCE</scope>
    <source>
        <tissue evidence="2">Shoot tissue taken approximately 20 cm above the soil surface</tissue>
    </source>
</reference>
<sequence>MAGYHKQLGCERDRTTRRLHRRQ</sequence>
<proteinExistence type="predicted"/>
<evidence type="ECO:0000313" key="2">
    <source>
        <dbReference type="EMBL" id="JAD61516.1"/>
    </source>
</evidence>
<organism evidence="2">
    <name type="scientific">Arundo donax</name>
    <name type="common">Giant reed</name>
    <name type="synonym">Donax arundinaceus</name>
    <dbReference type="NCBI Taxonomy" id="35708"/>
    <lineage>
        <taxon>Eukaryota</taxon>
        <taxon>Viridiplantae</taxon>
        <taxon>Streptophyta</taxon>
        <taxon>Embryophyta</taxon>
        <taxon>Tracheophyta</taxon>
        <taxon>Spermatophyta</taxon>
        <taxon>Magnoliopsida</taxon>
        <taxon>Liliopsida</taxon>
        <taxon>Poales</taxon>
        <taxon>Poaceae</taxon>
        <taxon>PACMAD clade</taxon>
        <taxon>Arundinoideae</taxon>
        <taxon>Arundineae</taxon>
        <taxon>Arundo</taxon>
    </lineage>
</organism>